<keyword evidence="6 8" id="KW-1133">Transmembrane helix</keyword>
<evidence type="ECO:0000256" key="3">
    <source>
        <dbReference type="ARBA" id="ARBA00022448"/>
    </source>
</evidence>
<feature type="transmembrane region" description="Helical" evidence="8">
    <location>
        <begin position="241"/>
        <end position="269"/>
    </location>
</feature>
<dbReference type="InterPro" id="IPR004776">
    <property type="entry name" value="Mem_transp_PIN-like"/>
</dbReference>
<feature type="transmembrane region" description="Helical" evidence="8">
    <location>
        <begin position="171"/>
        <end position="189"/>
    </location>
</feature>
<dbReference type="Gene3D" id="1.20.1530.20">
    <property type="match status" value="1"/>
</dbReference>
<dbReference type="PANTHER" id="PTHR36838:SF4">
    <property type="entry name" value="AUXIN EFFLUX CARRIER FAMILY PROTEIN"/>
    <property type="match status" value="1"/>
</dbReference>
<evidence type="ECO:0000256" key="6">
    <source>
        <dbReference type="ARBA" id="ARBA00022989"/>
    </source>
</evidence>
<dbReference type="RefSeq" id="WP_085415413.1">
    <property type="nucleotide sequence ID" value="NZ_CAUJPY010000002.1"/>
</dbReference>
<feature type="transmembrane region" description="Helical" evidence="8">
    <location>
        <begin position="70"/>
        <end position="91"/>
    </location>
</feature>
<sequence>MTGIFDAFLFALGVTLPNFLLLVFGWYLRRSGQIDAHFCAQASKLVFRYGLPCVLFVSLMKSEVHYQEQLMLVAAGAVSTLVLFLAAELYAWKRVPQLRDKGVFVQGVFRSNLGIIGLSFVSNAYGAPGLAAGAVYTGVITILYNILAVVTLSRSAEGSIGWRIKDTVKKIMTNPLILAIVAAMLLQQFNIAIPKTVMRMGGYLADIALPLALICAGATFDIRSVIHSSDISMQASIGRLIVAPVVAVAVGLAFGFSGIPMGVLFLMTATPVASASYVMAKSMGGNDVAAANITGITTAGAIFSAVAGMVWLRSAGLM</sequence>
<dbReference type="Pfam" id="PF03547">
    <property type="entry name" value="Mem_trans"/>
    <property type="match status" value="1"/>
</dbReference>
<dbReference type="GO" id="GO:0005886">
    <property type="term" value="C:plasma membrane"/>
    <property type="evidence" value="ECO:0007669"/>
    <property type="project" value="UniProtKB-SubCell"/>
</dbReference>
<comment type="subcellular location">
    <subcellularLocation>
        <location evidence="1">Cell membrane</location>
        <topology evidence="1">Multi-pass membrane protein</topology>
    </subcellularLocation>
</comment>
<feature type="transmembrane region" description="Helical" evidence="8">
    <location>
        <begin position="103"/>
        <end position="125"/>
    </location>
</feature>
<dbReference type="STRING" id="493.BWD07_00480"/>
<organism evidence="9 10">
    <name type="scientific">Neisseria canis</name>
    <dbReference type="NCBI Taxonomy" id="493"/>
    <lineage>
        <taxon>Bacteria</taxon>
        <taxon>Pseudomonadati</taxon>
        <taxon>Pseudomonadota</taxon>
        <taxon>Betaproteobacteria</taxon>
        <taxon>Neisseriales</taxon>
        <taxon>Neisseriaceae</taxon>
        <taxon>Neisseria</taxon>
    </lineage>
</organism>
<feature type="transmembrane region" description="Helical" evidence="8">
    <location>
        <begin position="201"/>
        <end position="220"/>
    </location>
</feature>
<keyword evidence="7 8" id="KW-0472">Membrane</keyword>
<gene>
    <name evidence="9" type="ORF">NCTC10296_00350</name>
</gene>
<feature type="transmembrane region" description="Helical" evidence="8">
    <location>
        <begin position="289"/>
        <end position="312"/>
    </location>
</feature>
<comment type="similarity">
    <text evidence="2">Belongs to the auxin efflux carrier (TC 2.A.69) family.</text>
</comment>
<keyword evidence="4" id="KW-1003">Cell membrane</keyword>
<evidence type="ECO:0000256" key="8">
    <source>
        <dbReference type="SAM" id="Phobius"/>
    </source>
</evidence>
<dbReference type="Proteomes" id="UP000279284">
    <property type="component" value="Chromosome"/>
</dbReference>
<evidence type="ECO:0000256" key="7">
    <source>
        <dbReference type="ARBA" id="ARBA00023136"/>
    </source>
</evidence>
<dbReference type="InterPro" id="IPR038770">
    <property type="entry name" value="Na+/solute_symporter_sf"/>
</dbReference>
<evidence type="ECO:0000313" key="10">
    <source>
        <dbReference type="Proteomes" id="UP000279284"/>
    </source>
</evidence>
<protein>
    <submittedName>
        <fullName evidence="9">Auxin efflux carrier</fullName>
    </submittedName>
</protein>
<evidence type="ECO:0000313" key="9">
    <source>
        <dbReference type="EMBL" id="VEE99458.1"/>
    </source>
</evidence>
<dbReference type="OrthoDB" id="9805563at2"/>
<dbReference type="KEGG" id="nci:NCTC10296_00350"/>
<feature type="transmembrane region" description="Helical" evidence="8">
    <location>
        <begin position="131"/>
        <end position="150"/>
    </location>
</feature>
<dbReference type="EMBL" id="LR134313">
    <property type="protein sequence ID" value="VEE99458.1"/>
    <property type="molecule type" value="Genomic_DNA"/>
</dbReference>
<proteinExistence type="inferred from homology"/>
<name>A0A1X3D134_9NEIS</name>
<reference evidence="9 10" key="1">
    <citation type="submission" date="2018-12" db="EMBL/GenBank/DDBJ databases">
        <authorList>
            <consortium name="Pathogen Informatics"/>
        </authorList>
    </citation>
    <scope>NUCLEOTIDE SEQUENCE [LARGE SCALE GENOMIC DNA]</scope>
    <source>
        <strain evidence="9 10">NCTC10296</strain>
    </source>
</reference>
<evidence type="ECO:0000256" key="1">
    <source>
        <dbReference type="ARBA" id="ARBA00004651"/>
    </source>
</evidence>
<keyword evidence="5 8" id="KW-0812">Transmembrane</keyword>
<feature type="transmembrane region" description="Helical" evidence="8">
    <location>
        <begin position="7"/>
        <end position="28"/>
    </location>
</feature>
<dbReference type="PANTHER" id="PTHR36838">
    <property type="entry name" value="AUXIN EFFLUX CARRIER FAMILY PROTEIN"/>
    <property type="match status" value="1"/>
</dbReference>
<evidence type="ECO:0000256" key="2">
    <source>
        <dbReference type="ARBA" id="ARBA00010145"/>
    </source>
</evidence>
<evidence type="ECO:0000256" key="4">
    <source>
        <dbReference type="ARBA" id="ARBA00022475"/>
    </source>
</evidence>
<evidence type="ECO:0000256" key="5">
    <source>
        <dbReference type="ARBA" id="ARBA00022692"/>
    </source>
</evidence>
<keyword evidence="10" id="KW-1185">Reference proteome</keyword>
<dbReference type="GO" id="GO:0055085">
    <property type="term" value="P:transmembrane transport"/>
    <property type="evidence" value="ECO:0007669"/>
    <property type="project" value="InterPro"/>
</dbReference>
<keyword evidence="3" id="KW-0813">Transport</keyword>
<accession>A0A1X3D134</accession>
<dbReference type="AlphaFoldDB" id="A0A1X3D134"/>